<dbReference type="EMBL" id="JBHSMF010000006">
    <property type="protein sequence ID" value="MFC5498519.1"/>
    <property type="molecule type" value="Genomic_DNA"/>
</dbReference>
<name>A0ABW0NHW2_9BURK</name>
<sequence>MKTSLRSTGTAAALLLLSIGATLASQSASAQYVDGPGRPAVVAPGEFRGDRDRDRDRREHRRDDRGPWISDLTPAQGERVGGRGFTRISARFGDERSGVDPASVLLRIDGRDVTRRARVDGDDIRYVDDLRPGRHVAELVVRDRAGNPTRRAWAFDVVDHGRHDRDHGGERW</sequence>
<organism evidence="3 4">
    <name type="scientific">Caenimonas terrae</name>
    <dbReference type="NCBI Taxonomy" id="696074"/>
    <lineage>
        <taxon>Bacteria</taxon>
        <taxon>Pseudomonadati</taxon>
        <taxon>Pseudomonadota</taxon>
        <taxon>Betaproteobacteria</taxon>
        <taxon>Burkholderiales</taxon>
        <taxon>Comamonadaceae</taxon>
        <taxon>Caenimonas</taxon>
    </lineage>
</organism>
<feature type="compositionally biased region" description="Basic and acidic residues" evidence="1">
    <location>
        <begin position="47"/>
        <end position="66"/>
    </location>
</feature>
<feature type="signal peptide" evidence="2">
    <location>
        <begin position="1"/>
        <end position="30"/>
    </location>
</feature>
<keyword evidence="4" id="KW-1185">Reference proteome</keyword>
<evidence type="ECO:0000313" key="3">
    <source>
        <dbReference type="EMBL" id="MFC5498519.1"/>
    </source>
</evidence>
<evidence type="ECO:0000256" key="1">
    <source>
        <dbReference type="SAM" id="MobiDB-lite"/>
    </source>
</evidence>
<accession>A0ABW0NHW2</accession>
<gene>
    <name evidence="3" type="ORF">ACFPOE_13315</name>
</gene>
<feature type="region of interest" description="Disordered" evidence="1">
    <location>
        <begin position="30"/>
        <end position="83"/>
    </location>
</feature>
<dbReference type="Proteomes" id="UP001596037">
    <property type="component" value="Unassembled WGS sequence"/>
</dbReference>
<comment type="caution">
    <text evidence="3">The sequence shown here is derived from an EMBL/GenBank/DDBJ whole genome shotgun (WGS) entry which is preliminary data.</text>
</comment>
<keyword evidence="2" id="KW-0732">Signal</keyword>
<evidence type="ECO:0000256" key="2">
    <source>
        <dbReference type="SAM" id="SignalP"/>
    </source>
</evidence>
<dbReference type="RefSeq" id="WP_376850570.1">
    <property type="nucleotide sequence ID" value="NZ_JBHSMF010000006.1"/>
</dbReference>
<reference evidence="4" key="1">
    <citation type="journal article" date="2019" name="Int. J. Syst. Evol. Microbiol.">
        <title>The Global Catalogue of Microorganisms (GCM) 10K type strain sequencing project: providing services to taxonomists for standard genome sequencing and annotation.</title>
        <authorList>
            <consortium name="The Broad Institute Genomics Platform"/>
            <consortium name="The Broad Institute Genome Sequencing Center for Infectious Disease"/>
            <person name="Wu L."/>
            <person name="Ma J."/>
        </authorList>
    </citation>
    <scope>NUCLEOTIDE SEQUENCE [LARGE SCALE GENOMIC DNA]</scope>
    <source>
        <strain evidence="4">CCUG 57401</strain>
    </source>
</reference>
<feature type="chain" id="PRO_5045181334" evidence="2">
    <location>
        <begin position="31"/>
        <end position="172"/>
    </location>
</feature>
<evidence type="ECO:0000313" key="4">
    <source>
        <dbReference type="Proteomes" id="UP001596037"/>
    </source>
</evidence>
<proteinExistence type="predicted"/>
<protein>
    <submittedName>
        <fullName evidence="3">Uncharacterized protein</fullName>
    </submittedName>
</protein>